<evidence type="ECO:0000256" key="1">
    <source>
        <dbReference type="SAM" id="MobiDB-lite"/>
    </source>
</evidence>
<organism evidence="2 3">
    <name type="scientific">Cyclotella atomus</name>
    <dbReference type="NCBI Taxonomy" id="382360"/>
    <lineage>
        <taxon>Eukaryota</taxon>
        <taxon>Sar</taxon>
        <taxon>Stramenopiles</taxon>
        <taxon>Ochrophyta</taxon>
        <taxon>Bacillariophyta</taxon>
        <taxon>Coscinodiscophyceae</taxon>
        <taxon>Thalassiosirophycidae</taxon>
        <taxon>Stephanodiscales</taxon>
        <taxon>Stephanodiscaceae</taxon>
        <taxon>Cyclotella</taxon>
    </lineage>
</organism>
<dbReference type="AlphaFoldDB" id="A0ABD3QRW1"/>
<gene>
    <name evidence="2" type="ORF">ACHAWO_010102</name>
</gene>
<feature type="compositionally biased region" description="Basic and acidic residues" evidence="1">
    <location>
        <begin position="9"/>
        <end position="21"/>
    </location>
</feature>
<feature type="region of interest" description="Disordered" evidence="1">
    <location>
        <begin position="93"/>
        <end position="119"/>
    </location>
</feature>
<sequence length="119" mass="13158">MSPQMVDLEPGKEVDQLDRDRQHRKQTSAIAIQGAAAALDDRMSDLRRSKNFNTMMKLTEEGCAEEDLEVLDGQLVMFDRLVQEVERLEKLLGYDEKSTGDASSSSSSSSGGNDDNDSD</sequence>
<accession>A0ABD3QRW1</accession>
<feature type="compositionally biased region" description="Low complexity" evidence="1">
    <location>
        <begin position="103"/>
        <end position="113"/>
    </location>
</feature>
<protein>
    <submittedName>
        <fullName evidence="2">Uncharacterized protein</fullName>
    </submittedName>
</protein>
<name>A0ABD3QRW1_9STRA</name>
<proteinExistence type="predicted"/>
<keyword evidence="3" id="KW-1185">Reference proteome</keyword>
<evidence type="ECO:0000313" key="2">
    <source>
        <dbReference type="EMBL" id="KAL3802754.1"/>
    </source>
</evidence>
<dbReference type="EMBL" id="JALLPJ020000086">
    <property type="protein sequence ID" value="KAL3802754.1"/>
    <property type="molecule type" value="Genomic_DNA"/>
</dbReference>
<reference evidence="2 3" key="1">
    <citation type="submission" date="2024-10" db="EMBL/GenBank/DDBJ databases">
        <title>Updated reference genomes for cyclostephanoid diatoms.</title>
        <authorList>
            <person name="Roberts W.R."/>
            <person name="Alverson A.J."/>
        </authorList>
    </citation>
    <scope>NUCLEOTIDE SEQUENCE [LARGE SCALE GENOMIC DNA]</scope>
    <source>
        <strain evidence="2 3">AJA010-31</strain>
    </source>
</reference>
<feature type="region of interest" description="Disordered" evidence="1">
    <location>
        <begin position="1"/>
        <end position="27"/>
    </location>
</feature>
<evidence type="ECO:0000313" key="3">
    <source>
        <dbReference type="Proteomes" id="UP001530400"/>
    </source>
</evidence>
<dbReference type="Proteomes" id="UP001530400">
    <property type="component" value="Unassembled WGS sequence"/>
</dbReference>
<comment type="caution">
    <text evidence="2">The sequence shown here is derived from an EMBL/GenBank/DDBJ whole genome shotgun (WGS) entry which is preliminary data.</text>
</comment>